<dbReference type="PROSITE" id="PS00352">
    <property type="entry name" value="CSD_1"/>
    <property type="match status" value="1"/>
</dbReference>
<name>A0ABP8MGP4_9BACT</name>
<dbReference type="InterPro" id="IPR019844">
    <property type="entry name" value="CSD_CS"/>
</dbReference>
<keyword evidence="3" id="KW-0472">Membrane</keyword>
<keyword evidence="1" id="KW-0597">Phosphoprotein</keyword>
<dbReference type="PANTHER" id="PTHR12962:SF1">
    <property type="entry name" value="COLD SHOCK DOMAIN-CONTAINING PROTEIN CG9705"/>
    <property type="match status" value="1"/>
</dbReference>
<keyword evidence="3" id="KW-0812">Transmembrane</keyword>
<dbReference type="Pfam" id="PF06961">
    <property type="entry name" value="DUF1294"/>
    <property type="match status" value="1"/>
</dbReference>
<evidence type="ECO:0000313" key="6">
    <source>
        <dbReference type="Proteomes" id="UP001500840"/>
    </source>
</evidence>
<keyword evidence="3" id="KW-1133">Transmembrane helix</keyword>
<evidence type="ECO:0000313" key="5">
    <source>
        <dbReference type="EMBL" id="GAA4449119.1"/>
    </source>
</evidence>
<dbReference type="Gene3D" id="2.40.50.140">
    <property type="entry name" value="Nucleic acid-binding proteins"/>
    <property type="match status" value="1"/>
</dbReference>
<feature type="transmembrane region" description="Helical" evidence="3">
    <location>
        <begin position="76"/>
        <end position="96"/>
    </location>
</feature>
<dbReference type="InterPro" id="IPR052069">
    <property type="entry name" value="Ca-reg_mRNA-binding_domain"/>
</dbReference>
<dbReference type="InterPro" id="IPR011129">
    <property type="entry name" value="CSD"/>
</dbReference>
<dbReference type="InterPro" id="IPR010718">
    <property type="entry name" value="DUF1294"/>
</dbReference>
<sequence>MRMTGTLVTWKDDRGFGFIVPEDGGDDLFVHIKSFANRSRRPVELDVVTFEQSVGPDGRGQAIKVVFDGEPLVEPAFIPIRIVIAISFLFSLAALTTTGKLPFSILGLYATMSVIAFIAYWLDKVAAINHRRRTPENTLLSLGIIGGWPGALVAQQMFRHKTIKPSFQVAFLVSVVVNCGVLVFLASPSLRAFLRSLG</sequence>
<dbReference type="SMART" id="SM00357">
    <property type="entry name" value="CSP"/>
    <property type="match status" value="1"/>
</dbReference>
<comment type="subcellular location">
    <subcellularLocation>
        <location evidence="2">Cytoplasm</location>
    </subcellularLocation>
</comment>
<evidence type="ECO:0000259" key="4">
    <source>
        <dbReference type="PROSITE" id="PS51857"/>
    </source>
</evidence>
<gene>
    <name evidence="5" type="ORF">GCM10023156_13220</name>
</gene>
<dbReference type="SUPFAM" id="SSF50249">
    <property type="entry name" value="Nucleic acid-binding proteins"/>
    <property type="match status" value="1"/>
</dbReference>
<dbReference type="PROSITE" id="PS51857">
    <property type="entry name" value="CSD_2"/>
    <property type="match status" value="1"/>
</dbReference>
<feature type="domain" description="CSD" evidence="4">
    <location>
        <begin position="2"/>
        <end position="67"/>
    </location>
</feature>
<comment type="caution">
    <text evidence="5">The sequence shown here is derived from an EMBL/GenBank/DDBJ whole genome shotgun (WGS) entry which is preliminary data.</text>
</comment>
<dbReference type="PANTHER" id="PTHR12962">
    <property type="entry name" value="CALCIUM-REGULATED HEAT STABLE PROTEIN CRHSP-24-RELATED"/>
    <property type="match status" value="1"/>
</dbReference>
<dbReference type="Proteomes" id="UP001500840">
    <property type="component" value="Unassembled WGS sequence"/>
</dbReference>
<dbReference type="EMBL" id="BAABGA010000017">
    <property type="protein sequence ID" value="GAA4449119.1"/>
    <property type="molecule type" value="Genomic_DNA"/>
</dbReference>
<dbReference type="Pfam" id="PF00313">
    <property type="entry name" value="CSD"/>
    <property type="match status" value="1"/>
</dbReference>
<keyword evidence="6" id="KW-1185">Reference proteome</keyword>
<feature type="transmembrane region" description="Helical" evidence="3">
    <location>
        <begin position="103"/>
        <end position="122"/>
    </location>
</feature>
<evidence type="ECO:0000256" key="1">
    <source>
        <dbReference type="ARBA" id="ARBA00022553"/>
    </source>
</evidence>
<feature type="transmembrane region" description="Helical" evidence="3">
    <location>
        <begin position="137"/>
        <end position="154"/>
    </location>
</feature>
<organism evidence="5 6">
    <name type="scientific">Novipirellula rosea</name>
    <dbReference type="NCBI Taxonomy" id="1031540"/>
    <lineage>
        <taxon>Bacteria</taxon>
        <taxon>Pseudomonadati</taxon>
        <taxon>Planctomycetota</taxon>
        <taxon>Planctomycetia</taxon>
        <taxon>Pirellulales</taxon>
        <taxon>Pirellulaceae</taxon>
        <taxon>Novipirellula</taxon>
    </lineage>
</organism>
<dbReference type="InterPro" id="IPR002059">
    <property type="entry name" value="CSP_DNA-bd"/>
</dbReference>
<evidence type="ECO:0000256" key="3">
    <source>
        <dbReference type="SAM" id="Phobius"/>
    </source>
</evidence>
<proteinExistence type="predicted"/>
<dbReference type="InterPro" id="IPR012340">
    <property type="entry name" value="NA-bd_OB-fold"/>
</dbReference>
<protein>
    <submittedName>
        <fullName evidence="5">DUF1294 domain-containing protein</fullName>
    </submittedName>
</protein>
<accession>A0ABP8MGP4</accession>
<reference evidence="6" key="1">
    <citation type="journal article" date="2019" name="Int. J. Syst. Evol. Microbiol.">
        <title>The Global Catalogue of Microorganisms (GCM) 10K type strain sequencing project: providing services to taxonomists for standard genome sequencing and annotation.</title>
        <authorList>
            <consortium name="The Broad Institute Genomics Platform"/>
            <consortium name="The Broad Institute Genome Sequencing Center for Infectious Disease"/>
            <person name="Wu L."/>
            <person name="Ma J."/>
        </authorList>
    </citation>
    <scope>NUCLEOTIDE SEQUENCE [LARGE SCALE GENOMIC DNA]</scope>
    <source>
        <strain evidence="6">JCM 17759</strain>
    </source>
</reference>
<evidence type="ECO:0000256" key="2">
    <source>
        <dbReference type="RuleBase" id="RU000408"/>
    </source>
</evidence>
<dbReference type="CDD" id="cd04458">
    <property type="entry name" value="CSP_CDS"/>
    <property type="match status" value="1"/>
</dbReference>
<feature type="transmembrane region" description="Helical" evidence="3">
    <location>
        <begin position="166"/>
        <end position="187"/>
    </location>
</feature>